<protein>
    <submittedName>
        <fullName evidence="1">Uncharacterized protein</fullName>
    </submittedName>
</protein>
<evidence type="ECO:0000313" key="1">
    <source>
        <dbReference type="EMBL" id="QEU91874.1"/>
    </source>
</evidence>
<name>A0A5J6GBA8_STRKN</name>
<reference evidence="1 2" key="1">
    <citation type="submission" date="2017-09" db="EMBL/GenBank/DDBJ databases">
        <authorList>
            <person name="Lee N."/>
            <person name="Cho B.-K."/>
        </authorList>
    </citation>
    <scope>NUCLEOTIDE SEQUENCE [LARGE SCALE GENOMIC DNA]</scope>
    <source>
        <strain evidence="1 2">ATCC 12853</strain>
    </source>
</reference>
<sequence>MPFGPSDSGCLRCQNRITGGPRMGTARYSKGLSVRERIAVNQVKDDLSRDADNANALFGKIGQMT</sequence>
<gene>
    <name evidence="1" type="ORF">CP970_14135</name>
</gene>
<keyword evidence="2" id="KW-1185">Reference proteome</keyword>
<accession>A0A5J6GBA8</accession>
<dbReference type="Proteomes" id="UP000325529">
    <property type="component" value="Chromosome"/>
</dbReference>
<dbReference type="KEGG" id="ska:CP970_14135"/>
<proteinExistence type="predicted"/>
<dbReference type="EMBL" id="CP023699">
    <property type="protein sequence ID" value="QEU91874.1"/>
    <property type="molecule type" value="Genomic_DNA"/>
</dbReference>
<dbReference type="AlphaFoldDB" id="A0A5J6GBA8"/>
<organism evidence="1 2">
    <name type="scientific">Streptomyces kanamyceticus</name>
    <dbReference type="NCBI Taxonomy" id="1967"/>
    <lineage>
        <taxon>Bacteria</taxon>
        <taxon>Bacillati</taxon>
        <taxon>Actinomycetota</taxon>
        <taxon>Actinomycetes</taxon>
        <taxon>Kitasatosporales</taxon>
        <taxon>Streptomycetaceae</taxon>
        <taxon>Streptomyces</taxon>
    </lineage>
</organism>
<evidence type="ECO:0000313" key="2">
    <source>
        <dbReference type="Proteomes" id="UP000325529"/>
    </source>
</evidence>